<keyword evidence="7 9" id="KW-0472">Membrane</keyword>
<dbReference type="InterPro" id="IPR001851">
    <property type="entry name" value="ABC_transp_permease"/>
</dbReference>
<keyword evidence="4 9" id="KW-0812">Transmembrane</keyword>
<evidence type="ECO:0000256" key="1">
    <source>
        <dbReference type="ARBA" id="ARBA00004651"/>
    </source>
</evidence>
<feature type="transmembrane region" description="Helical" evidence="9">
    <location>
        <begin position="262"/>
        <end position="282"/>
    </location>
</feature>
<evidence type="ECO:0000313" key="10">
    <source>
        <dbReference type="EMBL" id="SFE91068.1"/>
    </source>
</evidence>
<keyword evidence="11" id="KW-1185">Reference proteome</keyword>
<evidence type="ECO:0000256" key="9">
    <source>
        <dbReference type="SAM" id="Phobius"/>
    </source>
</evidence>
<reference evidence="11" key="1">
    <citation type="submission" date="2016-10" db="EMBL/GenBank/DDBJ databases">
        <authorList>
            <person name="Varghese N."/>
            <person name="Submissions S."/>
        </authorList>
    </citation>
    <scope>NUCLEOTIDE SEQUENCE [LARGE SCALE GENOMIC DNA]</scope>
    <source>
        <strain evidence="11">DSM 46838</strain>
    </source>
</reference>
<sequence length="294" mass="30831">MESLVTLGLSTLSLFGFYALLALGMGLVFGQLGVVNVAHGEFVMVGAYAMYAFDAVPFPLRVLVAVVLGVALSLLTERAILRKLYVRGMLATLLAMWGLAIVLRQLAEAVFGATPRSVASPVQGSVEVLGVQYPAYRLVVALVSLAVVAVALIVVYRTSLGLKLRASIDNRDMAAVLGIPPRLMIAGTFAVGTTLAVLAGALQSPVLGLTPGLGVAFLAPAFFAVLVVRPGSLAGPVMGALVVALLSSLLRRYLTETVADLFFFAALVVLIAVRPAGLSWRLPRWSSTRSKQPA</sequence>
<proteinExistence type="inferred from homology"/>
<dbReference type="PANTHER" id="PTHR11795:SF447">
    <property type="entry name" value="ABC TRANSPORTER PERMEASE PROTEIN"/>
    <property type="match status" value="1"/>
</dbReference>
<gene>
    <name evidence="10" type="ORF">SAMN05216574_10720</name>
</gene>
<evidence type="ECO:0000256" key="3">
    <source>
        <dbReference type="ARBA" id="ARBA00022475"/>
    </source>
</evidence>
<feature type="transmembrane region" description="Helical" evidence="9">
    <location>
        <begin position="88"/>
        <end position="107"/>
    </location>
</feature>
<dbReference type="RefSeq" id="WP_175527212.1">
    <property type="nucleotide sequence ID" value="NZ_FOND01000007.1"/>
</dbReference>
<keyword evidence="6 9" id="KW-1133">Transmembrane helix</keyword>
<feature type="transmembrane region" description="Helical" evidence="9">
    <location>
        <begin position="135"/>
        <end position="156"/>
    </location>
</feature>
<dbReference type="Pfam" id="PF02653">
    <property type="entry name" value="BPD_transp_2"/>
    <property type="match status" value="1"/>
</dbReference>
<feature type="transmembrane region" description="Helical" evidence="9">
    <location>
        <begin position="183"/>
        <end position="202"/>
    </location>
</feature>
<evidence type="ECO:0000256" key="7">
    <source>
        <dbReference type="ARBA" id="ARBA00023136"/>
    </source>
</evidence>
<feature type="transmembrane region" description="Helical" evidence="9">
    <location>
        <begin position="208"/>
        <end position="228"/>
    </location>
</feature>
<dbReference type="GO" id="GO:0006865">
    <property type="term" value="P:amino acid transport"/>
    <property type="evidence" value="ECO:0007669"/>
    <property type="project" value="UniProtKB-KW"/>
</dbReference>
<name>A0A1I2EF28_9ACTN</name>
<evidence type="ECO:0000256" key="6">
    <source>
        <dbReference type="ARBA" id="ARBA00022989"/>
    </source>
</evidence>
<dbReference type="PANTHER" id="PTHR11795">
    <property type="entry name" value="BRANCHED-CHAIN AMINO ACID TRANSPORT SYSTEM PERMEASE PROTEIN LIVH"/>
    <property type="match status" value="1"/>
</dbReference>
<dbReference type="EMBL" id="FOND01000007">
    <property type="protein sequence ID" value="SFE91068.1"/>
    <property type="molecule type" value="Genomic_DNA"/>
</dbReference>
<dbReference type="GO" id="GO:0022857">
    <property type="term" value="F:transmembrane transporter activity"/>
    <property type="evidence" value="ECO:0007669"/>
    <property type="project" value="InterPro"/>
</dbReference>
<dbReference type="AlphaFoldDB" id="A0A1I2EF28"/>
<keyword evidence="2" id="KW-0813">Transport</keyword>
<dbReference type="Proteomes" id="UP000198589">
    <property type="component" value="Unassembled WGS sequence"/>
</dbReference>
<evidence type="ECO:0000313" key="11">
    <source>
        <dbReference type="Proteomes" id="UP000198589"/>
    </source>
</evidence>
<organism evidence="10 11">
    <name type="scientific">Blastococcus tunisiensis</name>
    <dbReference type="NCBI Taxonomy" id="1798228"/>
    <lineage>
        <taxon>Bacteria</taxon>
        <taxon>Bacillati</taxon>
        <taxon>Actinomycetota</taxon>
        <taxon>Actinomycetes</taxon>
        <taxon>Geodermatophilales</taxon>
        <taxon>Geodermatophilaceae</taxon>
        <taxon>Blastococcus</taxon>
    </lineage>
</organism>
<comment type="similarity">
    <text evidence="8">Belongs to the binding-protein-dependent transport system permease family. LivHM subfamily.</text>
</comment>
<accession>A0A1I2EF28</accession>
<evidence type="ECO:0000256" key="5">
    <source>
        <dbReference type="ARBA" id="ARBA00022970"/>
    </source>
</evidence>
<protein>
    <submittedName>
        <fullName evidence="10">Branched-chain amino acid transport system permease protein</fullName>
    </submittedName>
</protein>
<evidence type="ECO:0000256" key="4">
    <source>
        <dbReference type="ARBA" id="ARBA00022692"/>
    </source>
</evidence>
<comment type="subcellular location">
    <subcellularLocation>
        <location evidence="1">Cell membrane</location>
        <topology evidence="1">Multi-pass membrane protein</topology>
    </subcellularLocation>
</comment>
<evidence type="ECO:0000256" key="2">
    <source>
        <dbReference type="ARBA" id="ARBA00022448"/>
    </source>
</evidence>
<evidence type="ECO:0000256" key="8">
    <source>
        <dbReference type="ARBA" id="ARBA00037998"/>
    </source>
</evidence>
<dbReference type="STRING" id="1798228.SAMN05216574_10720"/>
<dbReference type="InterPro" id="IPR052157">
    <property type="entry name" value="BCAA_transport_permease"/>
</dbReference>
<dbReference type="CDD" id="cd06582">
    <property type="entry name" value="TM_PBP1_LivH_like"/>
    <property type="match status" value="1"/>
</dbReference>
<keyword evidence="3" id="KW-1003">Cell membrane</keyword>
<keyword evidence="5" id="KW-0029">Amino-acid transport</keyword>
<dbReference type="GO" id="GO:0005886">
    <property type="term" value="C:plasma membrane"/>
    <property type="evidence" value="ECO:0007669"/>
    <property type="project" value="UniProtKB-SubCell"/>
</dbReference>
<feature type="transmembrane region" description="Helical" evidence="9">
    <location>
        <begin position="58"/>
        <end position="76"/>
    </location>
</feature>
<feature type="transmembrane region" description="Helical" evidence="9">
    <location>
        <begin position="233"/>
        <end position="250"/>
    </location>
</feature>